<gene>
    <name evidence="2" type="ORF">CTI12_AA442290</name>
</gene>
<dbReference type="Proteomes" id="UP000245207">
    <property type="component" value="Unassembled WGS sequence"/>
</dbReference>
<dbReference type="InterPro" id="IPR021924">
    <property type="entry name" value="DUF3537"/>
</dbReference>
<feature type="transmembrane region" description="Helical" evidence="1">
    <location>
        <begin position="47"/>
        <end position="64"/>
    </location>
</feature>
<organism evidence="2 3">
    <name type="scientific">Artemisia annua</name>
    <name type="common">Sweet wormwood</name>
    <dbReference type="NCBI Taxonomy" id="35608"/>
    <lineage>
        <taxon>Eukaryota</taxon>
        <taxon>Viridiplantae</taxon>
        <taxon>Streptophyta</taxon>
        <taxon>Embryophyta</taxon>
        <taxon>Tracheophyta</taxon>
        <taxon>Spermatophyta</taxon>
        <taxon>Magnoliopsida</taxon>
        <taxon>eudicotyledons</taxon>
        <taxon>Gunneridae</taxon>
        <taxon>Pentapetalae</taxon>
        <taxon>asterids</taxon>
        <taxon>campanulids</taxon>
        <taxon>Asterales</taxon>
        <taxon>Asteraceae</taxon>
        <taxon>Asteroideae</taxon>
        <taxon>Anthemideae</taxon>
        <taxon>Artemisiinae</taxon>
        <taxon>Artemisia</taxon>
    </lineage>
</organism>
<name>A0A2U1LXJ7_ARTAN</name>
<keyword evidence="1" id="KW-1133">Transmembrane helix</keyword>
<keyword evidence="1" id="KW-0472">Membrane</keyword>
<dbReference type="AlphaFoldDB" id="A0A2U1LXJ7"/>
<comment type="caution">
    <text evidence="2">The sequence shown here is derived from an EMBL/GenBank/DDBJ whole genome shotgun (WGS) entry which is preliminary data.</text>
</comment>
<evidence type="ECO:0000256" key="1">
    <source>
        <dbReference type="SAM" id="Phobius"/>
    </source>
</evidence>
<evidence type="ECO:0000313" key="2">
    <source>
        <dbReference type="EMBL" id="PWA53732.1"/>
    </source>
</evidence>
<reference evidence="2 3" key="1">
    <citation type="journal article" date="2018" name="Mol. Plant">
        <title>The genome of Artemisia annua provides insight into the evolution of Asteraceae family and artemisinin biosynthesis.</title>
        <authorList>
            <person name="Shen Q."/>
            <person name="Zhang L."/>
            <person name="Liao Z."/>
            <person name="Wang S."/>
            <person name="Yan T."/>
            <person name="Shi P."/>
            <person name="Liu M."/>
            <person name="Fu X."/>
            <person name="Pan Q."/>
            <person name="Wang Y."/>
            <person name="Lv Z."/>
            <person name="Lu X."/>
            <person name="Zhang F."/>
            <person name="Jiang W."/>
            <person name="Ma Y."/>
            <person name="Chen M."/>
            <person name="Hao X."/>
            <person name="Li L."/>
            <person name="Tang Y."/>
            <person name="Lv G."/>
            <person name="Zhou Y."/>
            <person name="Sun X."/>
            <person name="Brodelius P.E."/>
            <person name="Rose J.K.C."/>
            <person name="Tang K."/>
        </authorList>
    </citation>
    <scope>NUCLEOTIDE SEQUENCE [LARGE SCALE GENOMIC DNA]</scope>
    <source>
        <strain evidence="3">cv. Huhao1</strain>
        <tissue evidence="2">Leaf</tissue>
    </source>
</reference>
<dbReference type="STRING" id="35608.A0A2U1LXJ7"/>
<evidence type="ECO:0000313" key="3">
    <source>
        <dbReference type="Proteomes" id="UP000245207"/>
    </source>
</evidence>
<sequence>MNYIPVPTNTQLTSNLTSYHRRQAFVMYLQNNPGGITLYGWTVDRSLINTIFFIELSLVLFVLGRTTLLESGLKVKEYELLRLNFSDTLTPAALVLVFRSTSILVSNGARDGGLQEVEIVVRLPCALGVINRAIGHATAMLTDFEGTGKS</sequence>
<protein>
    <submittedName>
        <fullName evidence="2">Uncharacterized protein</fullName>
    </submittedName>
</protein>
<dbReference type="PANTHER" id="PTHR31963">
    <property type="entry name" value="RAS GUANINE NUCLEOTIDE EXCHANGE FACTOR K"/>
    <property type="match status" value="1"/>
</dbReference>
<dbReference type="EMBL" id="PKPP01007315">
    <property type="protein sequence ID" value="PWA53732.1"/>
    <property type="molecule type" value="Genomic_DNA"/>
</dbReference>
<keyword evidence="3" id="KW-1185">Reference proteome</keyword>
<dbReference type="OrthoDB" id="1897957at2759"/>
<dbReference type="PANTHER" id="PTHR31963:SF2">
    <property type="entry name" value="ZINC FINGER CONSTANS-LIKE PROTEIN (DUF3537)"/>
    <property type="match status" value="1"/>
</dbReference>
<dbReference type="Pfam" id="PF12056">
    <property type="entry name" value="DUF3537"/>
    <property type="match status" value="1"/>
</dbReference>
<keyword evidence="1" id="KW-0812">Transmembrane</keyword>
<accession>A0A2U1LXJ7</accession>
<proteinExistence type="predicted"/>